<feature type="region of interest" description="Disordered" evidence="9">
    <location>
        <begin position="2564"/>
        <end position="2583"/>
    </location>
</feature>
<keyword evidence="3 7" id="KW-0067">ATP-binding</keyword>
<dbReference type="PROSITE" id="PS00411">
    <property type="entry name" value="KINESIN_MOTOR_1"/>
    <property type="match status" value="1"/>
</dbReference>
<protein>
    <recommendedName>
        <fullName evidence="10">Kinesin motor domain-containing protein</fullName>
    </recommendedName>
</protein>
<evidence type="ECO:0000256" key="3">
    <source>
        <dbReference type="ARBA" id="ARBA00022840"/>
    </source>
</evidence>
<keyword evidence="12" id="KW-1185">Reference proteome</keyword>
<dbReference type="InterPro" id="IPR001752">
    <property type="entry name" value="Kinesin_motor_dom"/>
</dbReference>
<feature type="coiled-coil region" evidence="8">
    <location>
        <begin position="1236"/>
        <end position="1358"/>
    </location>
</feature>
<feature type="coiled-coil region" evidence="8">
    <location>
        <begin position="2014"/>
        <end position="2055"/>
    </location>
</feature>
<feature type="coiled-coil region" evidence="8">
    <location>
        <begin position="1725"/>
        <end position="1853"/>
    </location>
</feature>
<gene>
    <name evidence="11" type="ORF">BINO364_LOCUS3995</name>
</gene>
<evidence type="ECO:0000259" key="10">
    <source>
        <dbReference type="PROSITE" id="PS50067"/>
    </source>
</evidence>
<feature type="coiled-coil region" evidence="8">
    <location>
        <begin position="826"/>
        <end position="880"/>
    </location>
</feature>
<accession>A0A8J9Y3E8</accession>
<feature type="coiled-coil region" evidence="8">
    <location>
        <begin position="2231"/>
        <end position="2290"/>
    </location>
</feature>
<keyword evidence="4 8" id="KW-0175">Coiled coil</keyword>
<feature type="compositionally biased region" description="Basic and acidic residues" evidence="9">
    <location>
        <begin position="2571"/>
        <end position="2583"/>
    </location>
</feature>
<feature type="coiled-coil region" evidence="8">
    <location>
        <begin position="930"/>
        <end position="989"/>
    </location>
</feature>
<evidence type="ECO:0000313" key="12">
    <source>
        <dbReference type="Proteomes" id="UP000838878"/>
    </source>
</evidence>
<feature type="compositionally biased region" description="Basic and acidic residues" evidence="9">
    <location>
        <begin position="2621"/>
        <end position="2641"/>
    </location>
</feature>
<keyword evidence="2 7" id="KW-0547">Nucleotide-binding</keyword>
<dbReference type="GO" id="GO:0005874">
    <property type="term" value="C:microtubule"/>
    <property type="evidence" value="ECO:0007669"/>
    <property type="project" value="TreeGrafter"/>
</dbReference>
<dbReference type="InterPro" id="IPR019821">
    <property type="entry name" value="Kinesin_motor_CS"/>
</dbReference>
<dbReference type="Pfam" id="PF00225">
    <property type="entry name" value="Kinesin"/>
    <property type="match status" value="1"/>
</dbReference>
<evidence type="ECO:0000256" key="1">
    <source>
        <dbReference type="ARBA" id="ARBA00004245"/>
    </source>
</evidence>
<dbReference type="PRINTS" id="PR00380">
    <property type="entry name" value="KINESINHEAVY"/>
</dbReference>
<feature type="domain" description="Kinesin motor" evidence="10">
    <location>
        <begin position="4"/>
        <end position="327"/>
    </location>
</feature>
<feature type="coiled-coil region" evidence="8">
    <location>
        <begin position="511"/>
        <end position="614"/>
    </location>
</feature>
<proteinExistence type="inferred from homology"/>
<evidence type="ECO:0000313" key="11">
    <source>
        <dbReference type="EMBL" id="CAH0717384.1"/>
    </source>
</evidence>
<dbReference type="EMBL" id="OV170232">
    <property type="protein sequence ID" value="CAH0717384.1"/>
    <property type="molecule type" value="Genomic_DNA"/>
</dbReference>
<evidence type="ECO:0000256" key="9">
    <source>
        <dbReference type="SAM" id="MobiDB-lite"/>
    </source>
</evidence>
<dbReference type="PANTHER" id="PTHR47968">
    <property type="entry name" value="CENTROMERE PROTEIN E"/>
    <property type="match status" value="1"/>
</dbReference>
<feature type="coiled-coil region" evidence="8">
    <location>
        <begin position="1046"/>
        <end position="1080"/>
    </location>
</feature>
<feature type="binding site" evidence="7">
    <location>
        <begin position="87"/>
        <end position="94"/>
    </location>
    <ligand>
        <name>ATP</name>
        <dbReference type="ChEBI" id="CHEBI:30616"/>
    </ligand>
</feature>
<dbReference type="FunFam" id="3.40.850.10:FF:000177">
    <property type="entry name" value="Kinesin-like protein"/>
    <property type="match status" value="1"/>
</dbReference>
<feature type="coiled-coil region" evidence="8">
    <location>
        <begin position="2825"/>
        <end position="2890"/>
    </location>
</feature>
<dbReference type="GO" id="GO:0008017">
    <property type="term" value="F:microtubule binding"/>
    <property type="evidence" value="ECO:0007669"/>
    <property type="project" value="InterPro"/>
</dbReference>
<dbReference type="InterPro" id="IPR036961">
    <property type="entry name" value="Kinesin_motor_dom_sf"/>
</dbReference>
<dbReference type="InterPro" id="IPR027417">
    <property type="entry name" value="P-loop_NTPase"/>
</dbReference>
<dbReference type="OrthoDB" id="21525at2759"/>
<feature type="coiled-coil region" evidence="8">
    <location>
        <begin position="343"/>
        <end position="380"/>
    </location>
</feature>
<dbReference type="Proteomes" id="UP000838878">
    <property type="component" value="Chromosome 12"/>
</dbReference>
<feature type="compositionally biased region" description="Polar residues" evidence="9">
    <location>
        <begin position="2910"/>
        <end position="2922"/>
    </location>
</feature>
<dbReference type="SMART" id="SM00129">
    <property type="entry name" value="KISc"/>
    <property type="match status" value="1"/>
</dbReference>
<feature type="region of interest" description="Disordered" evidence="9">
    <location>
        <begin position="2600"/>
        <end position="2675"/>
    </location>
</feature>
<dbReference type="Gene3D" id="3.40.850.10">
    <property type="entry name" value="Kinesin motor domain"/>
    <property type="match status" value="1"/>
</dbReference>
<feature type="coiled-coil region" evidence="8">
    <location>
        <begin position="1440"/>
        <end position="1474"/>
    </location>
</feature>
<evidence type="ECO:0000256" key="7">
    <source>
        <dbReference type="PROSITE-ProRule" id="PRU00283"/>
    </source>
</evidence>
<dbReference type="PANTHER" id="PTHR47968:SF75">
    <property type="entry name" value="CENTROMERE-ASSOCIATED PROTEIN E"/>
    <property type="match status" value="1"/>
</dbReference>
<dbReference type="InterPro" id="IPR027640">
    <property type="entry name" value="Kinesin-like_fam"/>
</dbReference>
<feature type="coiled-coil region" evidence="8">
    <location>
        <begin position="2432"/>
        <end position="2466"/>
    </location>
</feature>
<evidence type="ECO:0000256" key="4">
    <source>
        <dbReference type="ARBA" id="ARBA00023054"/>
    </source>
</evidence>
<evidence type="ECO:0000256" key="8">
    <source>
        <dbReference type="SAM" id="Coils"/>
    </source>
</evidence>
<feature type="coiled-coil region" evidence="8">
    <location>
        <begin position="2131"/>
        <end position="2165"/>
    </location>
</feature>
<keyword evidence="5 7" id="KW-0505">Motor protein</keyword>
<evidence type="ECO:0000256" key="6">
    <source>
        <dbReference type="ARBA" id="ARBA00023212"/>
    </source>
</evidence>
<reference evidence="11" key="1">
    <citation type="submission" date="2021-12" db="EMBL/GenBank/DDBJ databases">
        <authorList>
            <person name="Martin H S."/>
        </authorList>
    </citation>
    <scope>NUCLEOTIDE SEQUENCE</scope>
</reference>
<keyword evidence="6" id="KW-0206">Cytoskeleton</keyword>
<dbReference type="SUPFAM" id="SSF52540">
    <property type="entry name" value="P-loop containing nucleoside triphosphate hydrolases"/>
    <property type="match status" value="1"/>
</dbReference>
<feature type="region of interest" description="Disordered" evidence="9">
    <location>
        <begin position="2894"/>
        <end position="2922"/>
    </location>
</feature>
<dbReference type="PROSITE" id="PS50067">
    <property type="entry name" value="KINESIN_MOTOR_2"/>
    <property type="match status" value="1"/>
</dbReference>
<feature type="coiled-coil region" evidence="8">
    <location>
        <begin position="2495"/>
        <end position="2550"/>
    </location>
</feature>
<keyword evidence="6" id="KW-0963">Cytoplasm</keyword>
<dbReference type="GO" id="GO:0007018">
    <property type="term" value="P:microtubule-based movement"/>
    <property type="evidence" value="ECO:0007669"/>
    <property type="project" value="InterPro"/>
</dbReference>
<feature type="non-terminal residue" evidence="11">
    <location>
        <position position="2937"/>
    </location>
</feature>
<dbReference type="GO" id="GO:0005524">
    <property type="term" value="F:ATP binding"/>
    <property type="evidence" value="ECO:0007669"/>
    <property type="project" value="UniProtKB-UniRule"/>
</dbReference>
<evidence type="ECO:0000256" key="2">
    <source>
        <dbReference type="ARBA" id="ARBA00022741"/>
    </source>
</evidence>
<organism evidence="11 12">
    <name type="scientific">Brenthis ino</name>
    <name type="common">lesser marbled fritillary</name>
    <dbReference type="NCBI Taxonomy" id="405034"/>
    <lineage>
        <taxon>Eukaryota</taxon>
        <taxon>Metazoa</taxon>
        <taxon>Ecdysozoa</taxon>
        <taxon>Arthropoda</taxon>
        <taxon>Hexapoda</taxon>
        <taxon>Insecta</taxon>
        <taxon>Pterygota</taxon>
        <taxon>Neoptera</taxon>
        <taxon>Endopterygota</taxon>
        <taxon>Lepidoptera</taxon>
        <taxon>Glossata</taxon>
        <taxon>Ditrysia</taxon>
        <taxon>Papilionoidea</taxon>
        <taxon>Nymphalidae</taxon>
        <taxon>Heliconiinae</taxon>
        <taxon>Argynnini</taxon>
        <taxon>Brenthis</taxon>
    </lineage>
</organism>
<dbReference type="GO" id="GO:0003777">
    <property type="term" value="F:microtubule motor activity"/>
    <property type="evidence" value="ECO:0007669"/>
    <property type="project" value="InterPro"/>
</dbReference>
<name>A0A8J9Y3E8_9NEOP</name>
<feature type="compositionally biased region" description="Basic and acidic residues" evidence="9">
    <location>
        <begin position="2654"/>
        <end position="2672"/>
    </location>
</feature>
<sequence length="2937" mass="336500">MSDNIKVVVKVRPLIPREIEDKLSYQWRVNNNTLYQIDQNGRECGPAFTFDQVYDKDTKTSDVYNDIAKPIVEAATAGFNGTIFAYGQTSSGKTYTMTGTDDAPGLIPLAVLNLFDIIKKVPDRDFLVRVSYVEIYNETLIDLLDMKKTVTIKDTVQGLKVDATYKVTTSPEEVLEIMREGKANRQTGSTNMNEESSRSHSIFQITIESRDHIEGEQEVGSVNVSQLNLVDLAGSERSGQTGATGIRFKEGTHINRSLSALALVIKQLSESPLTGHKHVNYRDSKLTRLLQNSLGGNAKTSIICAVTPAAVEETISTLQFANRAKAIKNTPAVNAVATDASMIQSLTKQLSLLKTQLEGKKNVEQDNFNLQKQITQLQKLILNGFAERTSTDLISGARRRLIPPRRMTISTLHPIQEDPVPAMPKFCTPSLKYNPLVIPGVSDFQPIQSASSLASVCEERAVTPPGSKKVNFSDEVIELDSDDDDSSTDVQTCSPYHKCYNSSKTPPCILRKTAKQAEKNLQDIVELTEREKIYTPNIVELMEKLESKSLKIAELEDELIKLGNLSEEKDKEMEKLKSNITNAEKQIKQITIAKEELEKACKDYNTKLTDWEVSYETLKKKSKSREDELLSLLQEHELKKKREVIGKISSKAIEKELNFMDMSRDILLVDSEFDNSITNIDSTQTLLAQSSKGVQSQPTQKNQSILDLEANLKAQKLRIDSLENINKDLQNTIQSYKEKISYIEHENSLHKSSIDNLNNTIENQKSLLETANADIESYNSVIQELQLKLVVKDNSDQNVMNDSDIETMIANEEMFIANHENMKNILQSLKTALKSRDEEIKHLKTKITENVSNIDFIAELDNKKKEIALLKDEINSLITQDNEKTDLIDKLVKEKKDLLNMELQLKIQLSGIQKDKELLEKQNGERALEVDRLKEYSEKLTSELAEKEREITCEKENSRKEIEIANKKIIDLENDIKIKENIITSLNKEDIETQENIAKAKSTLEKLQKIISLFTDDILVVPEIMDNIVTALSTLSDNLTSFESIALEAISEKNNVKQLLDQQQEELNNIQIKIHDLNNAVDSFYAEYQNVSEVNNDNIVKTAEKDTCEKLKCKVMNLITTMKTSQAYFNECIQNKDKELNALRLEHERTISDFQTKCSKASECSQQIDKLVHNRDEMLKNILEKATRLTSEFNIENSISCQLSDGPENMFEEIALTLDKIANHVSIIKSGQDKECNTVEEILAEAKSEIKQLTEENLKLIQDITNLENNNVSLSNELNVIHGETNNMTKDLKESAHLLDQLRQDLMSKSSEIEIIESRAKEWKDKFIHLEYSMKEQINCLETENSELKLKCSELELHEKYVNNLQKQVLKDDQKDFSRKSNAYIEFNSPPSLLTICCNKIVDVIQPLEDEKSMSSHSCSELKDDEYMNTCRCDELMADLTILKADNTKLKHRIVELENDNENHIKEQEEVQMEVRLLLEHTHELQKKIVNHRTNLSTLTATTYAENRSLSSQLKFLQHHHSRFHTVCQRDIPEFKKQLQDLMIILKTESCLNKCNDSFKRYSLPNALETASLHSTFKNESTMDGELLMLDTNLTLTTCDNTLLANDQTCFDATQVCTVNEVATQTDVDDITKYNISHPQITPETSECIKIIETLESLKNENDKLRYLVEDYSKNKVKVSVTDAQSSPIKISNSLNNSLSIATNDYENKDSCGDCEDKNEVRIIEEKYKAEIEVMSKNLTDLKSQRDELEEKYRNLTLEMPNTESLVRKLTSLEEDFCKKQNEIEVLTDSLAKKNNQLKVLQEENDSLSNQVMESISEVDDLKKEHDLLKEINNDLTNKFTQLEEEITRLKCKKDEEQICQECMVKDEMIISLENKMAETHAKLDRSYSDSDSSSRYNKICTLQNELHAGREDCIELKEEVTTIKNHLERSNLSISHAMDLDESITDALVCSFNKSTANSKCEHMPTEQENNMYALDKIDCINYYIDKVGVDKESLKGDTKIIDVMKMLYDSFTVKHANEIENLVNKLKDFEESKSELENKVFKLNSEQTRLNADLMEKDSYLQTMANVVSQIRNNISVINEDTDSENLIFNFSDKILRKVDKEFGFTSTVIFDWICNKYNNLVETISTEKQHLIEEVQRMAASIDSVNENLASLKSQLTEKEKELELVKWHKENIDEISTAVTLDIVNKEKDLKLLVRNGYEKLLENRIITQTIDFDFPTLDILKAIFDIISLQGRKNNQEQQLEMEKNSLILQLEQLKADLQLKDQQQNKAHKENKKLIADLKEKEQQYLSQVSLHEDLNKIHEKKVEENSVNINVINKLKEEITIYKNTVVEKDDVIASLESKINILNEKSSLENDTKVTDLLQSVAKSQQEIDNLKTVNQTILKEKEICASEFSDACAKLNKNKIDMEKLTSDIQILRTCIKENSELVETLKIESRTLSEQNKLLQNELQEKCKECTRLMNNIKTHEKTAQIQSGIINRLRKQKEDDDKICLEKEKLIQELNEKLNSLDTQYKKLDGDLKTCREEIDQLTKAKHLLEVRISELETDVEAKPRLSIDIAESTRRRRQSIHDSKRMFSDSVQDHKKIEAVFKSRGKPDDLFMDVDDDSSARSTPIRQSKGRESLASKHDHSDNTEEHSRPSSVLASRRRRQSVHDLHRSVHSQEHSRESSRNNSIDCEVTQLRKQLESCQQELEELKVKYKEVDEECEICAEYLKERDEQCSKLKEDKVALENIITDLKDKLKNNNPNQANAKATFADAAVNTDEDWTNLHSVVVDRMSYNAEVEKNKKLMKSIEELRFKNHGLKTTMAKMQKALEKNTVKDSKELEATRAELSACKQELEELKVRYKELDEECETCAEYLRERDEQCARLRDAKAGLEAKLQEYQDVSNMTHSVRKKRQTLHDQNRRPSTTLTDASTETSDGKLIEKVIMAISV</sequence>
<evidence type="ECO:0000256" key="5">
    <source>
        <dbReference type="ARBA" id="ARBA00023175"/>
    </source>
</evidence>
<dbReference type="GO" id="GO:0000278">
    <property type="term" value="P:mitotic cell cycle"/>
    <property type="evidence" value="ECO:0007669"/>
    <property type="project" value="TreeGrafter"/>
</dbReference>
<comment type="similarity">
    <text evidence="7">Belongs to the TRAFAC class myosin-kinesin ATPase superfamily. Kinesin family.</text>
</comment>
<feature type="coiled-coil region" evidence="8">
    <location>
        <begin position="705"/>
        <end position="788"/>
    </location>
</feature>
<comment type="subcellular location">
    <subcellularLocation>
        <location evidence="1">Cytoplasm</location>
        <location evidence="1">Cytoskeleton</location>
    </subcellularLocation>
</comment>